<feature type="transmembrane region" description="Helical" evidence="1">
    <location>
        <begin position="213"/>
        <end position="231"/>
    </location>
</feature>
<feature type="transmembrane region" description="Helical" evidence="1">
    <location>
        <begin position="285"/>
        <end position="310"/>
    </location>
</feature>
<proteinExistence type="predicted"/>
<evidence type="ECO:0000313" key="2">
    <source>
        <dbReference type="EMBL" id="GLG91702.1"/>
    </source>
</evidence>
<feature type="transmembrane region" description="Helical" evidence="1">
    <location>
        <begin position="110"/>
        <end position="129"/>
    </location>
</feature>
<dbReference type="AlphaFoldDB" id="A0A9W6FJ24"/>
<evidence type="ECO:0008006" key="4">
    <source>
        <dbReference type="Google" id="ProtNLM"/>
    </source>
</evidence>
<feature type="transmembrane region" description="Helical" evidence="1">
    <location>
        <begin position="255"/>
        <end position="273"/>
    </location>
</feature>
<sequence>MVIYNSMIVWVSVLGGLNHLIQRNSQVQYMKRSVYKNDVPLFMALLTFGYIIFWVGIRSGVADTAAYIAGFNSTPVSLSAIPQYWDFGDNKSPGFTTFNILFKHFISTDYHVWLMTIAIITGIPIMIVLRKKSEHFFYSTYLFITSIIFFWMLNGMRQFLVAAILFLLSDWIEKKKTIPFIMAVLVLATIHFTILVMIPMYFFVTAKPFGKKIALFILLLLLAIIFLEPFVSTMENALNDTAYSGVTNQFAQDDGVNPIRVLVMAVSPIIAFIGRKTIQKEEDPFINICVNMSVICAGIYFLGIFTSGILVGRLPIYFEIYNIILLPHLLKVCFTKDSSKIMFVLCTVGFFAYYFLQMRSSYYVSDLTGLVGGI</sequence>
<dbReference type="Pfam" id="PF14897">
    <property type="entry name" value="EpsG"/>
    <property type="match status" value="1"/>
</dbReference>
<feature type="transmembrane region" description="Helical" evidence="1">
    <location>
        <begin position="180"/>
        <end position="204"/>
    </location>
</feature>
<accession>A0A9W6FJ24</accession>
<keyword evidence="1" id="KW-0812">Transmembrane</keyword>
<reference evidence="2" key="1">
    <citation type="submission" date="2022-11" db="EMBL/GenBank/DDBJ databases">
        <title>Draft genome sequence of Sellimonas catena strain 18CBH55.</title>
        <authorList>
            <person name="Hisatomi A."/>
            <person name="Ohkuma M."/>
            <person name="Sakamoto M."/>
        </authorList>
    </citation>
    <scope>NUCLEOTIDE SEQUENCE</scope>
    <source>
        <strain evidence="2">18CBH55</strain>
    </source>
</reference>
<feature type="transmembrane region" description="Helical" evidence="1">
    <location>
        <begin position="39"/>
        <end position="57"/>
    </location>
</feature>
<evidence type="ECO:0000313" key="3">
    <source>
        <dbReference type="Proteomes" id="UP001145094"/>
    </source>
</evidence>
<dbReference type="EMBL" id="BSCH01000024">
    <property type="protein sequence ID" value="GLG91702.1"/>
    <property type="molecule type" value="Genomic_DNA"/>
</dbReference>
<keyword evidence="1" id="KW-1133">Transmembrane helix</keyword>
<dbReference type="InterPro" id="IPR049458">
    <property type="entry name" value="EpsG-like"/>
</dbReference>
<name>A0A9W6FJ24_9FIRM</name>
<reference evidence="2" key="3">
    <citation type="journal article" date="2023" name="Int. J. Syst. Evol. Microbiol.">
        <title>Sellimonas catena sp. nov., isolated from human faeces.</title>
        <authorList>
            <person name="Hisatomi A."/>
            <person name="Ohkuma M."/>
            <person name="Sakamoto M."/>
        </authorList>
    </citation>
    <scope>NUCLEOTIDE SEQUENCE</scope>
    <source>
        <strain evidence="2">18CBH55</strain>
    </source>
</reference>
<feature type="transmembrane region" description="Helical" evidence="1">
    <location>
        <begin position="341"/>
        <end position="356"/>
    </location>
</feature>
<gene>
    <name evidence="2" type="ORF">Selli2_31290</name>
</gene>
<evidence type="ECO:0000256" key="1">
    <source>
        <dbReference type="SAM" id="Phobius"/>
    </source>
</evidence>
<feature type="transmembrane region" description="Helical" evidence="1">
    <location>
        <begin position="316"/>
        <end position="334"/>
    </location>
</feature>
<feature type="transmembrane region" description="Helical" evidence="1">
    <location>
        <begin position="141"/>
        <end position="168"/>
    </location>
</feature>
<reference evidence="2" key="2">
    <citation type="submission" date="2022-11" db="EMBL/GenBank/DDBJ databases">
        <title>Draft genome sequence of Sellimonas catena strain 18CBH55.</title>
        <authorList>
            <person name="Atsushi H."/>
            <person name="Moriya O."/>
            <person name="Mitsuo S."/>
        </authorList>
    </citation>
    <scope>NUCLEOTIDE SEQUENCE</scope>
    <source>
        <strain evidence="2">18CBH55</strain>
    </source>
</reference>
<protein>
    <recommendedName>
        <fullName evidence="4">EpsG family protein</fullName>
    </recommendedName>
</protein>
<comment type="caution">
    <text evidence="2">The sequence shown here is derived from an EMBL/GenBank/DDBJ whole genome shotgun (WGS) entry which is preliminary data.</text>
</comment>
<dbReference type="RefSeq" id="WP_281845817.1">
    <property type="nucleotide sequence ID" value="NZ_BSCH01000024.1"/>
</dbReference>
<dbReference type="Proteomes" id="UP001145094">
    <property type="component" value="Unassembled WGS sequence"/>
</dbReference>
<organism evidence="2 3">
    <name type="scientific">Sellimonas catena</name>
    <dbReference type="NCBI Taxonomy" id="2994035"/>
    <lineage>
        <taxon>Bacteria</taxon>
        <taxon>Bacillati</taxon>
        <taxon>Bacillota</taxon>
        <taxon>Clostridia</taxon>
        <taxon>Lachnospirales</taxon>
        <taxon>Lachnospiraceae</taxon>
        <taxon>Sellimonas</taxon>
    </lineage>
</organism>
<keyword evidence="1" id="KW-0472">Membrane</keyword>